<evidence type="ECO:0000256" key="6">
    <source>
        <dbReference type="ARBA" id="ARBA00023004"/>
    </source>
</evidence>
<comment type="similarity">
    <text evidence="7">Belongs to the globin family.</text>
</comment>
<dbReference type="InterPro" id="IPR000971">
    <property type="entry name" value="Globin"/>
</dbReference>
<dbReference type="InterPro" id="IPR012292">
    <property type="entry name" value="Globin/Proto"/>
</dbReference>
<evidence type="ECO:0000313" key="10">
    <source>
        <dbReference type="Proteomes" id="UP000275408"/>
    </source>
</evidence>
<dbReference type="Pfam" id="PF00042">
    <property type="entry name" value="Globin"/>
    <property type="match status" value="1"/>
</dbReference>
<dbReference type="Gene3D" id="1.10.490.10">
    <property type="entry name" value="Globins"/>
    <property type="match status" value="1"/>
</dbReference>
<keyword evidence="5" id="KW-0479">Metal-binding</keyword>
<dbReference type="GO" id="GO:0019825">
    <property type="term" value="F:oxygen binding"/>
    <property type="evidence" value="ECO:0007669"/>
    <property type="project" value="InterPro"/>
</dbReference>
<dbReference type="InterPro" id="IPR044399">
    <property type="entry name" value="Mb-like_M"/>
</dbReference>
<dbReference type="InterPro" id="IPR013314">
    <property type="entry name" value="Globin_lamprey/hagfish"/>
</dbReference>
<keyword evidence="10" id="KW-1185">Reference proteome</keyword>
<dbReference type="PANTHER" id="PTHR46458:SF1">
    <property type="entry name" value="GEO09476P1"/>
    <property type="match status" value="1"/>
</dbReference>
<evidence type="ECO:0000256" key="2">
    <source>
        <dbReference type="ARBA" id="ARBA00022448"/>
    </source>
</evidence>
<dbReference type="EMBL" id="RCHS01001135">
    <property type="protein sequence ID" value="RMX55057.1"/>
    <property type="molecule type" value="Genomic_DNA"/>
</dbReference>
<evidence type="ECO:0000313" key="9">
    <source>
        <dbReference type="EMBL" id="RMX55057.1"/>
    </source>
</evidence>
<organism evidence="9 10">
    <name type="scientific">Pocillopora damicornis</name>
    <name type="common">Cauliflower coral</name>
    <name type="synonym">Millepora damicornis</name>
    <dbReference type="NCBI Taxonomy" id="46731"/>
    <lineage>
        <taxon>Eukaryota</taxon>
        <taxon>Metazoa</taxon>
        <taxon>Cnidaria</taxon>
        <taxon>Anthozoa</taxon>
        <taxon>Hexacorallia</taxon>
        <taxon>Scleractinia</taxon>
        <taxon>Astrocoeniina</taxon>
        <taxon>Pocilloporidae</taxon>
        <taxon>Pocillopora</taxon>
    </lineage>
</organism>
<dbReference type="OrthoDB" id="436496at2759"/>
<dbReference type="GO" id="GO:0020037">
    <property type="term" value="F:heme binding"/>
    <property type="evidence" value="ECO:0007669"/>
    <property type="project" value="InterPro"/>
</dbReference>
<protein>
    <recommendedName>
        <fullName evidence="8">Globin domain-containing protein</fullName>
    </recommendedName>
</protein>
<dbReference type="AlphaFoldDB" id="A0A3M6UMZ4"/>
<evidence type="ECO:0000256" key="3">
    <source>
        <dbReference type="ARBA" id="ARBA00022617"/>
    </source>
</evidence>
<dbReference type="Proteomes" id="UP000275408">
    <property type="component" value="Unassembled WGS sequence"/>
</dbReference>
<keyword evidence="6" id="KW-0408">Iron</keyword>
<dbReference type="PRINTS" id="PR01906">
    <property type="entry name" value="FISHGLOBIN"/>
</dbReference>
<name>A0A3M6UMZ4_POCDA</name>
<gene>
    <name evidence="9" type="ORF">pdam_00007277</name>
</gene>
<feature type="domain" description="Globin" evidence="8">
    <location>
        <begin position="31"/>
        <end position="178"/>
    </location>
</feature>
<comment type="caution">
    <text evidence="9">The sequence shown here is derived from an EMBL/GenBank/DDBJ whole genome shotgun (WGS) entry which is preliminary data.</text>
</comment>
<dbReference type="OMA" id="MQRGWET"/>
<evidence type="ECO:0000256" key="4">
    <source>
        <dbReference type="ARBA" id="ARBA00022621"/>
    </source>
</evidence>
<dbReference type="CDD" id="cd01040">
    <property type="entry name" value="Mb-like"/>
    <property type="match status" value="1"/>
</dbReference>
<sequence>MGCSASFHHRGTTKNRSPISVSLGLKNLSVPLSRKTKITLKESWKLVEPVKSEAGKAMFMRLFETHPNIQDTFPTFKGVSLDELMNSRSLYLHAKRVMAAVENTINALDDGEVLLESLTSLGRRHQVWFVREEHFKVVGEALLWTLQDMLDTKCTNEVTLAWTELYNFITKTMLRGIPNNNVDK</sequence>
<dbReference type="SUPFAM" id="SSF46458">
    <property type="entry name" value="Globin-like"/>
    <property type="match status" value="1"/>
</dbReference>
<evidence type="ECO:0000256" key="1">
    <source>
        <dbReference type="ARBA" id="ARBA00011245"/>
    </source>
</evidence>
<dbReference type="PANTHER" id="PTHR46458">
    <property type="entry name" value="BLR2807 PROTEIN"/>
    <property type="match status" value="1"/>
</dbReference>
<proteinExistence type="inferred from homology"/>
<evidence type="ECO:0000256" key="7">
    <source>
        <dbReference type="RuleBase" id="RU000356"/>
    </source>
</evidence>
<keyword evidence="2 7" id="KW-0813">Transport</keyword>
<dbReference type="InterPro" id="IPR009050">
    <property type="entry name" value="Globin-like_sf"/>
</dbReference>
<reference evidence="9 10" key="1">
    <citation type="journal article" date="2018" name="Sci. Rep.">
        <title>Comparative analysis of the Pocillopora damicornis genome highlights role of immune system in coral evolution.</title>
        <authorList>
            <person name="Cunning R."/>
            <person name="Bay R.A."/>
            <person name="Gillette P."/>
            <person name="Baker A.C."/>
            <person name="Traylor-Knowles N."/>
        </authorList>
    </citation>
    <scope>NUCLEOTIDE SEQUENCE [LARGE SCALE GENOMIC DNA]</scope>
    <source>
        <strain evidence="9">RSMAS</strain>
        <tissue evidence="9">Whole animal</tissue>
    </source>
</reference>
<evidence type="ECO:0000259" key="8">
    <source>
        <dbReference type="PROSITE" id="PS01033"/>
    </source>
</evidence>
<dbReference type="InterPro" id="IPR050532">
    <property type="entry name" value="Globin-like_OT"/>
</dbReference>
<dbReference type="GO" id="GO:0005506">
    <property type="term" value="F:iron ion binding"/>
    <property type="evidence" value="ECO:0007669"/>
    <property type="project" value="InterPro"/>
</dbReference>
<keyword evidence="4 7" id="KW-0561">Oxygen transport</keyword>
<evidence type="ECO:0000256" key="5">
    <source>
        <dbReference type="ARBA" id="ARBA00022723"/>
    </source>
</evidence>
<keyword evidence="3 7" id="KW-0349">Heme</keyword>
<accession>A0A3M6UMZ4</accession>
<dbReference type="GO" id="GO:0016491">
    <property type="term" value="F:oxidoreductase activity"/>
    <property type="evidence" value="ECO:0007669"/>
    <property type="project" value="UniProtKB-ARBA"/>
</dbReference>
<dbReference type="GO" id="GO:0005344">
    <property type="term" value="F:oxygen carrier activity"/>
    <property type="evidence" value="ECO:0007669"/>
    <property type="project" value="UniProtKB-KW"/>
</dbReference>
<dbReference type="PROSITE" id="PS01033">
    <property type="entry name" value="GLOBIN"/>
    <property type="match status" value="1"/>
</dbReference>
<comment type="subunit">
    <text evidence="1">Monomer.</text>
</comment>